<evidence type="ECO:0000313" key="7">
    <source>
        <dbReference type="EMBL" id="ORC93062.1"/>
    </source>
</evidence>
<comment type="caution">
    <text evidence="7">The sequence shown here is derived from an EMBL/GenBank/DDBJ whole genome shotgun (WGS) entry which is preliminary data.</text>
</comment>
<feature type="compositionally biased region" description="Low complexity" evidence="5">
    <location>
        <begin position="396"/>
        <end position="411"/>
    </location>
</feature>
<dbReference type="PROSITE" id="PS01358">
    <property type="entry name" value="ZF_RANBP2_1"/>
    <property type="match status" value="6"/>
</dbReference>
<evidence type="ECO:0000256" key="3">
    <source>
        <dbReference type="ARBA" id="ARBA00022833"/>
    </source>
</evidence>
<evidence type="ECO:0000256" key="1">
    <source>
        <dbReference type="ARBA" id="ARBA00022723"/>
    </source>
</evidence>
<feature type="region of interest" description="Disordered" evidence="5">
    <location>
        <begin position="532"/>
        <end position="552"/>
    </location>
</feature>
<evidence type="ECO:0000256" key="2">
    <source>
        <dbReference type="ARBA" id="ARBA00022771"/>
    </source>
</evidence>
<dbReference type="GO" id="GO:0008270">
    <property type="term" value="F:zinc ion binding"/>
    <property type="evidence" value="ECO:0007669"/>
    <property type="project" value="UniProtKB-KW"/>
</dbReference>
<feature type="domain" description="RanBP2-type" evidence="6">
    <location>
        <begin position="253"/>
        <end position="284"/>
    </location>
</feature>
<keyword evidence="1" id="KW-0479">Metal-binding</keyword>
<proteinExistence type="predicted"/>
<organism evidence="7 8">
    <name type="scientific">Trypanosoma theileri</name>
    <dbReference type="NCBI Taxonomy" id="67003"/>
    <lineage>
        <taxon>Eukaryota</taxon>
        <taxon>Discoba</taxon>
        <taxon>Euglenozoa</taxon>
        <taxon>Kinetoplastea</taxon>
        <taxon>Metakinetoplastina</taxon>
        <taxon>Trypanosomatida</taxon>
        <taxon>Trypanosomatidae</taxon>
        <taxon>Trypanosoma</taxon>
    </lineage>
</organism>
<reference evidence="7 8" key="1">
    <citation type="submission" date="2017-03" db="EMBL/GenBank/DDBJ databases">
        <title>An alternative strategy for trypanosome survival in the mammalian bloodstream revealed through genome and transcriptome analysis of the ubiquitous bovine parasite Trypanosoma (Megatrypanum) theileri.</title>
        <authorList>
            <person name="Kelly S."/>
            <person name="Ivens A."/>
            <person name="Mott A."/>
            <person name="O'Neill E."/>
            <person name="Emms D."/>
            <person name="Macleod O."/>
            <person name="Voorheis P."/>
            <person name="Matthews J."/>
            <person name="Matthews K."/>
            <person name="Carrington M."/>
        </authorList>
    </citation>
    <scope>NUCLEOTIDE SEQUENCE [LARGE SCALE GENOMIC DNA]</scope>
    <source>
        <strain evidence="7">Edinburgh</strain>
    </source>
</reference>
<feature type="compositionally biased region" description="Basic and acidic residues" evidence="5">
    <location>
        <begin position="532"/>
        <end position="545"/>
    </location>
</feature>
<dbReference type="RefSeq" id="XP_028887128.1">
    <property type="nucleotide sequence ID" value="XM_029021706.1"/>
</dbReference>
<keyword evidence="2 4" id="KW-0863">Zinc-finger</keyword>
<dbReference type="Proteomes" id="UP000192257">
    <property type="component" value="Unassembled WGS sequence"/>
</dbReference>
<dbReference type="PROSITE" id="PS50199">
    <property type="entry name" value="ZF_RANBP2_2"/>
    <property type="match status" value="3"/>
</dbReference>
<evidence type="ECO:0000256" key="4">
    <source>
        <dbReference type="PROSITE-ProRule" id="PRU00322"/>
    </source>
</evidence>
<feature type="compositionally biased region" description="Polar residues" evidence="5">
    <location>
        <begin position="82"/>
        <end position="98"/>
    </location>
</feature>
<dbReference type="VEuPathDB" id="TriTrypDB:TM35_000023880"/>
<feature type="domain" description="RanBP2-type" evidence="6">
    <location>
        <begin position="602"/>
        <end position="631"/>
    </location>
</feature>
<dbReference type="OrthoDB" id="448399at2759"/>
<feature type="region of interest" description="Disordered" evidence="5">
    <location>
        <begin position="72"/>
        <end position="139"/>
    </location>
</feature>
<gene>
    <name evidence="7" type="ORF">TM35_000023880</name>
</gene>
<evidence type="ECO:0000259" key="6">
    <source>
        <dbReference type="PROSITE" id="PS50199"/>
    </source>
</evidence>
<dbReference type="InterPro" id="IPR001876">
    <property type="entry name" value="Znf_RanBP2"/>
</dbReference>
<dbReference type="AlphaFoldDB" id="A0A1X0P808"/>
<dbReference type="EMBL" id="NBCO01000002">
    <property type="protein sequence ID" value="ORC93062.1"/>
    <property type="molecule type" value="Genomic_DNA"/>
</dbReference>
<sequence length="1060" mass="118377">MRRLLLPLVVSTTSGDVVRSLSTSLPLWCTSSTSARSTHSSHAVAFTDEEMVDEEHLARLLVQNTPMFTAVSPSRAGDGKPITSSQVSSAINETTVSSAEEEQEEEEEKAVGISNNKTLMGSIPTANDAVNIPRSGTAVTHSRRENDYYAKYSHVRRVQHTKMGKAENEMEQEGSIEWMCCGCRTYNFIGRKSCRRCKQKDVESFKHNFPPARHIPLFPTVWTCHSCGHANRCDQTNSNNRRKFYCGNCGVYFSGLREWYCPSCNHVNSRGSTQCATCYEARPHVWTCSECKEDKNSIFYTECRNCRSSRQRLVSDSTVLCSTCHQRNDVQWEMCFVCMTPLGMMRSVKKLQEKSGVTITESTESISTVANAEDVVEKAKMKENNVVNNVLKEVGQDQNNQQEQQQQQQQQQEEEDLKQREQNKENMNTTSSSSTTTTTTTTQVKEKKQEVSDDGSWWCMECQVLHRRNVAFCDICLKPKTLVDSKSEETPSNHSKLNSSSTTWTCSACSHCNEDISDIICKKCQKPRQQDHKEEVQKGQKEKESLQGNSHKTSEVVVNTLNPIISSSSSSLCNTGDWRCPYCRNMINVMITSCCGVPREVPFGYWLCPTCCSTNRDERGKCIGCSAAPPEKPWRCLLCRNKNHNDAFFCTRCGSAHPHHWKCEKCGVRCLHACDKRCRSCGSVKPTIDLIACQNCCADNHPSRKSCFRCRARLSSDSWNCKACGSHGNEKHLRRCTSCGEARVYNMDEVTWICDVCNTAVYSGGDLPVRTQCPRCNSDRTSRSVCVPSRWKCRRCGLTNLYNAATCMECESKRVLVGLQTHTTCPTCFRLTSLTVEERCEHCGSDLAQVINMCGSAISLETFTAPLTVTESTVVSGSNTKDDTFALTNKVLSSSSSTTTIATASAVAASSLLYNNMAKESSTIASQTESRKTTVLSDHNEGYVGLVNNNDNDLGISSSRTRSTSEFMESCTLTNGNSAYNDEEFKIKHEEESLNNEFNINSEDIHHDDDDISDVEDDIEGFDAGEWSGDIPSWMCGNCEATNLEEAEICVDCGLRRADE</sequence>
<feature type="domain" description="RanBP2-type" evidence="6">
    <location>
        <begin position="787"/>
        <end position="816"/>
    </location>
</feature>
<evidence type="ECO:0000313" key="8">
    <source>
        <dbReference type="Proteomes" id="UP000192257"/>
    </source>
</evidence>
<evidence type="ECO:0000256" key="5">
    <source>
        <dbReference type="SAM" id="MobiDB-lite"/>
    </source>
</evidence>
<name>A0A1X0P808_9TRYP</name>
<feature type="compositionally biased region" description="Acidic residues" evidence="5">
    <location>
        <begin position="99"/>
        <end position="108"/>
    </location>
</feature>
<dbReference type="SMART" id="SM00547">
    <property type="entry name" value="ZnF_RBZ"/>
    <property type="match status" value="11"/>
</dbReference>
<keyword evidence="8" id="KW-1185">Reference proteome</keyword>
<accession>A0A1X0P808</accession>
<protein>
    <recommendedName>
        <fullName evidence="6">RanBP2-type domain-containing protein</fullName>
    </recommendedName>
</protein>
<feature type="compositionally biased region" description="Low complexity" evidence="5">
    <location>
        <begin position="429"/>
        <end position="442"/>
    </location>
</feature>
<feature type="region of interest" description="Disordered" evidence="5">
    <location>
        <begin position="396"/>
        <end position="447"/>
    </location>
</feature>
<dbReference type="GeneID" id="39981486"/>
<keyword evidence="3" id="KW-0862">Zinc</keyword>